<evidence type="ECO:0000313" key="3">
    <source>
        <dbReference type="EMBL" id="MBE9464728.1"/>
    </source>
</evidence>
<name>A0ABR9WGU0_9BACT</name>
<keyword evidence="1" id="KW-0732">Signal</keyword>
<dbReference type="SUPFAM" id="SSF53474">
    <property type="entry name" value="alpha/beta-Hydrolases"/>
    <property type="match status" value="1"/>
</dbReference>
<dbReference type="Pfam" id="PF00561">
    <property type="entry name" value="Abhydrolase_1"/>
    <property type="match status" value="1"/>
</dbReference>
<feature type="signal peptide" evidence="1">
    <location>
        <begin position="1"/>
        <end position="20"/>
    </location>
</feature>
<reference evidence="4" key="1">
    <citation type="submission" date="2023-07" db="EMBL/GenBank/DDBJ databases">
        <title>Dyadobacter sp. nov 'subterranea' isolated from contaminted grondwater.</title>
        <authorList>
            <person name="Szabo I."/>
            <person name="Al-Omari J."/>
            <person name="Szerdahelyi S.G."/>
            <person name="Rado J."/>
        </authorList>
    </citation>
    <scope>NUCLEOTIDE SEQUENCE [LARGE SCALE GENOMIC DNA]</scope>
    <source>
        <strain evidence="4">UP-52</strain>
    </source>
</reference>
<dbReference type="EMBL" id="JACYGY010000001">
    <property type="protein sequence ID" value="MBE9464728.1"/>
    <property type="molecule type" value="Genomic_DNA"/>
</dbReference>
<feature type="chain" id="PRO_5046226670" evidence="1">
    <location>
        <begin position="21"/>
        <end position="286"/>
    </location>
</feature>
<dbReference type="RefSeq" id="WP_194122767.1">
    <property type="nucleotide sequence ID" value="NZ_JACYGY010000001.1"/>
</dbReference>
<evidence type="ECO:0000256" key="1">
    <source>
        <dbReference type="SAM" id="SignalP"/>
    </source>
</evidence>
<dbReference type="Proteomes" id="UP000634134">
    <property type="component" value="Unassembled WGS sequence"/>
</dbReference>
<dbReference type="Gene3D" id="3.40.50.1820">
    <property type="entry name" value="alpha/beta hydrolase"/>
    <property type="match status" value="1"/>
</dbReference>
<gene>
    <name evidence="3" type="ORF">IEE83_22825</name>
</gene>
<dbReference type="GO" id="GO:0016787">
    <property type="term" value="F:hydrolase activity"/>
    <property type="evidence" value="ECO:0007669"/>
    <property type="project" value="UniProtKB-KW"/>
</dbReference>
<dbReference type="InterPro" id="IPR029058">
    <property type="entry name" value="AB_hydrolase_fold"/>
</dbReference>
<protein>
    <submittedName>
        <fullName evidence="3">Alpha/beta hydrolase</fullName>
    </submittedName>
</protein>
<keyword evidence="3" id="KW-0378">Hydrolase</keyword>
<evidence type="ECO:0000313" key="4">
    <source>
        <dbReference type="Proteomes" id="UP000634134"/>
    </source>
</evidence>
<sequence>MNKNLFVYLLFILCVPCTFAQSSLPISSSANVLYGNNAKAGKYADIRGFKMYYEIYGTGKPLLLIHGNGGSIENFKNQIPYFAKNYKVIVADSRAQGKSADMADSLSYEMMADDLNELLNKLHVDSCNVIGWSDGGIDGILLATRHPEKVKKLAITGANLWPDTSAVESSLFNWIVTVNDSLAKVQQTPAVKGQKKLLNLMILQPNISTADLKNVKCPTLVIGGDHDVILPKHTMIIADAIPKSYLWILPNSGHSTLVVYKNIFNQVVGDFFKTPYRIQKGMARLE</sequence>
<accession>A0ABR9WGU0</accession>
<comment type="caution">
    <text evidence="3">The sequence shown here is derived from an EMBL/GenBank/DDBJ whole genome shotgun (WGS) entry which is preliminary data.</text>
</comment>
<organism evidence="3 4">
    <name type="scientific">Dyadobacter subterraneus</name>
    <dbReference type="NCBI Taxonomy" id="2773304"/>
    <lineage>
        <taxon>Bacteria</taxon>
        <taxon>Pseudomonadati</taxon>
        <taxon>Bacteroidota</taxon>
        <taxon>Cytophagia</taxon>
        <taxon>Cytophagales</taxon>
        <taxon>Spirosomataceae</taxon>
        <taxon>Dyadobacter</taxon>
    </lineage>
</organism>
<dbReference type="InterPro" id="IPR000073">
    <property type="entry name" value="AB_hydrolase_1"/>
</dbReference>
<proteinExistence type="predicted"/>
<dbReference type="PANTHER" id="PTHR46331">
    <property type="entry name" value="VALACYCLOVIR HYDROLASE"/>
    <property type="match status" value="1"/>
</dbReference>
<evidence type="ECO:0000259" key="2">
    <source>
        <dbReference type="Pfam" id="PF00561"/>
    </source>
</evidence>
<keyword evidence="4" id="KW-1185">Reference proteome</keyword>
<feature type="domain" description="AB hydrolase-1" evidence="2">
    <location>
        <begin position="60"/>
        <end position="164"/>
    </location>
</feature>
<dbReference type="PANTHER" id="PTHR46331:SF2">
    <property type="entry name" value="VALACYCLOVIR HYDROLASE"/>
    <property type="match status" value="1"/>
</dbReference>